<organism evidence="2 3">
    <name type="scientific">Candidatus Magnetoglobus multicellularis str. Araruama</name>
    <dbReference type="NCBI Taxonomy" id="890399"/>
    <lineage>
        <taxon>Bacteria</taxon>
        <taxon>Pseudomonadati</taxon>
        <taxon>Thermodesulfobacteriota</taxon>
        <taxon>Desulfobacteria</taxon>
        <taxon>Desulfobacterales</taxon>
        <taxon>Desulfobacteraceae</taxon>
        <taxon>Candidatus Magnetoglobus</taxon>
    </lineage>
</organism>
<protein>
    <recommendedName>
        <fullName evidence="1">CHAT domain-containing protein</fullName>
    </recommendedName>
</protein>
<reference evidence="3" key="1">
    <citation type="submission" date="2012-11" db="EMBL/GenBank/DDBJ databases">
        <authorList>
            <person name="Lucero-Rivera Y.E."/>
            <person name="Tovar-Ramirez D."/>
        </authorList>
    </citation>
    <scope>NUCLEOTIDE SEQUENCE [LARGE SCALE GENOMIC DNA]</scope>
    <source>
        <strain evidence="3">Araruama</strain>
    </source>
</reference>
<feature type="non-terminal residue" evidence="2">
    <location>
        <position position="1"/>
    </location>
</feature>
<dbReference type="Proteomes" id="UP000189670">
    <property type="component" value="Unassembled WGS sequence"/>
</dbReference>
<dbReference type="Pfam" id="PF12770">
    <property type="entry name" value="CHAT"/>
    <property type="match status" value="1"/>
</dbReference>
<name>A0A1V1NSS3_9BACT</name>
<feature type="domain" description="CHAT" evidence="1">
    <location>
        <begin position="15"/>
        <end position="92"/>
    </location>
</feature>
<evidence type="ECO:0000313" key="3">
    <source>
        <dbReference type="Proteomes" id="UP000189670"/>
    </source>
</evidence>
<gene>
    <name evidence="2" type="ORF">OMM_14097</name>
</gene>
<comment type="caution">
    <text evidence="2">The sequence shown here is derived from an EMBL/GenBank/DDBJ whole genome shotgun (WGS) entry which is preliminary data.</text>
</comment>
<dbReference type="InterPro" id="IPR024983">
    <property type="entry name" value="CHAT_dom"/>
</dbReference>
<sequence length="103" mass="11801">GIDLKERPKEDWQAVAMGVSKAVGSFNALPAVKDELDVIIREYSCFDKLGVLEGEVFLDERFNLKTLNSAFQVPKPVIHIATHFKFQPGDMEFSFYYWAMDPR</sequence>
<evidence type="ECO:0000259" key="1">
    <source>
        <dbReference type="Pfam" id="PF12770"/>
    </source>
</evidence>
<dbReference type="EMBL" id="ATBP01002727">
    <property type="protein sequence ID" value="ETR65536.1"/>
    <property type="molecule type" value="Genomic_DNA"/>
</dbReference>
<proteinExistence type="predicted"/>
<accession>A0A1V1NSS3</accession>
<evidence type="ECO:0000313" key="2">
    <source>
        <dbReference type="EMBL" id="ETR65536.1"/>
    </source>
</evidence>
<dbReference type="AlphaFoldDB" id="A0A1V1NSS3"/>